<dbReference type="PANTHER" id="PTHR43806:SF11">
    <property type="entry name" value="CEREVISIN-RELATED"/>
    <property type="match status" value="1"/>
</dbReference>
<dbReference type="InterPro" id="IPR003137">
    <property type="entry name" value="PA_domain"/>
</dbReference>
<feature type="chain" id="PRO_5038984465" evidence="11">
    <location>
        <begin position="29"/>
        <end position="1346"/>
    </location>
</feature>
<dbReference type="PROSITE" id="PS00138">
    <property type="entry name" value="SUBTILASE_SER"/>
    <property type="match status" value="1"/>
</dbReference>
<evidence type="ECO:0000256" key="6">
    <source>
        <dbReference type="ARBA" id="ARBA00022801"/>
    </source>
</evidence>
<dbReference type="InterPro" id="IPR000209">
    <property type="entry name" value="Peptidase_S8/S53_dom"/>
</dbReference>
<dbReference type="GO" id="GO:0004252">
    <property type="term" value="F:serine-type endopeptidase activity"/>
    <property type="evidence" value="ECO:0007669"/>
    <property type="project" value="UniProtKB-UniRule"/>
</dbReference>
<evidence type="ECO:0000256" key="1">
    <source>
        <dbReference type="ARBA" id="ARBA00011073"/>
    </source>
</evidence>
<dbReference type="EMBL" id="JACBZH010000001">
    <property type="protein sequence ID" value="NYH92176.1"/>
    <property type="molecule type" value="Genomic_DNA"/>
</dbReference>
<evidence type="ECO:0000256" key="3">
    <source>
        <dbReference type="ARBA" id="ARBA00022525"/>
    </source>
</evidence>
<dbReference type="SUPFAM" id="SSF52743">
    <property type="entry name" value="Subtilisin-like"/>
    <property type="match status" value="1"/>
</dbReference>
<dbReference type="Gene3D" id="3.50.30.30">
    <property type="match status" value="1"/>
</dbReference>
<comment type="similarity">
    <text evidence="1 9 10">Belongs to the peptidase S8 family.</text>
</comment>
<dbReference type="PROSITE" id="PS00137">
    <property type="entry name" value="SUBTILASE_HIS"/>
    <property type="match status" value="1"/>
</dbReference>
<keyword evidence="15" id="KW-1185">Reference proteome</keyword>
<keyword evidence="7 9" id="KW-0720">Serine protease</keyword>
<feature type="active site" description="Charge relay system" evidence="8 9">
    <location>
        <position position="481"/>
    </location>
</feature>
<evidence type="ECO:0000256" key="8">
    <source>
        <dbReference type="PIRSR" id="PIRSR615500-1"/>
    </source>
</evidence>
<dbReference type="GO" id="GO:0006508">
    <property type="term" value="P:proteolysis"/>
    <property type="evidence" value="ECO:0007669"/>
    <property type="project" value="UniProtKB-KW"/>
</dbReference>
<evidence type="ECO:0000259" key="12">
    <source>
        <dbReference type="Pfam" id="PF00082"/>
    </source>
</evidence>
<dbReference type="Gene3D" id="3.40.50.200">
    <property type="entry name" value="Peptidase S8/S53 domain"/>
    <property type="match status" value="1"/>
</dbReference>
<dbReference type="PROSITE" id="PS00136">
    <property type="entry name" value="SUBTILASE_ASP"/>
    <property type="match status" value="1"/>
</dbReference>
<evidence type="ECO:0000256" key="11">
    <source>
        <dbReference type="SAM" id="SignalP"/>
    </source>
</evidence>
<evidence type="ECO:0000256" key="4">
    <source>
        <dbReference type="ARBA" id="ARBA00022670"/>
    </source>
</evidence>
<gene>
    <name evidence="14" type="ORF">F4554_004814</name>
</gene>
<dbReference type="Pfam" id="PF00082">
    <property type="entry name" value="Peptidase_S8"/>
    <property type="match status" value="1"/>
</dbReference>
<dbReference type="InterPro" id="IPR023827">
    <property type="entry name" value="Peptidase_S8_Asp-AS"/>
</dbReference>
<dbReference type="PANTHER" id="PTHR43806">
    <property type="entry name" value="PEPTIDASE S8"/>
    <property type="match status" value="1"/>
</dbReference>
<dbReference type="Pfam" id="PF02225">
    <property type="entry name" value="PA"/>
    <property type="match status" value="1"/>
</dbReference>
<accession>A0A852ZU33</accession>
<protein>
    <submittedName>
        <fullName evidence="14">Subtilisin family serine protease</fullName>
    </submittedName>
</protein>
<dbReference type="InterPro" id="IPR022398">
    <property type="entry name" value="Peptidase_S8_His-AS"/>
</dbReference>
<evidence type="ECO:0000256" key="2">
    <source>
        <dbReference type="ARBA" id="ARBA00022512"/>
    </source>
</evidence>
<evidence type="ECO:0000256" key="9">
    <source>
        <dbReference type="PROSITE-ProRule" id="PRU01240"/>
    </source>
</evidence>
<dbReference type="InterPro" id="IPR046450">
    <property type="entry name" value="PA_dom_sf"/>
</dbReference>
<dbReference type="SUPFAM" id="SSF52025">
    <property type="entry name" value="PA domain"/>
    <property type="match status" value="1"/>
</dbReference>
<feature type="domain" description="Peptidase S8/S53" evidence="12">
    <location>
        <begin position="265"/>
        <end position="523"/>
    </location>
</feature>
<evidence type="ECO:0000313" key="14">
    <source>
        <dbReference type="EMBL" id="NYH92176.1"/>
    </source>
</evidence>
<feature type="signal peptide" evidence="11">
    <location>
        <begin position="1"/>
        <end position="28"/>
    </location>
</feature>
<proteinExistence type="inferred from homology"/>
<dbReference type="InterPro" id="IPR023828">
    <property type="entry name" value="Peptidase_S8_Ser-AS"/>
</dbReference>
<evidence type="ECO:0000259" key="13">
    <source>
        <dbReference type="Pfam" id="PF02225"/>
    </source>
</evidence>
<feature type="domain" description="PA" evidence="13">
    <location>
        <begin position="876"/>
        <end position="957"/>
    </location>
</feature>
<evidence type="ECO:0000256" key="10">
    <source>
        <dbReference type="RuleBase" id="RU003355"/>
    </source>
</evidence>
<keyword evidence="4 9" id="KW-0645">Protease</keyword>
<evidence type="ECO:0000256" key="7">
    <source>
        <dbReference type="ARBA" id="ARBA00022825"/>
    </source>
</evidence>
<dbReference type="PROSITE" id="PS51892">
    <property type="entry name" value="SUBTILASE"/>
    <property type="match status" value="1"/>
</dbReference>
<evidence type="ECO:0000313" key="15">
    <source>
        <dbReference type="Proteomes" id="UP000579605"/>
    </source>
</evidence>
<organism evidence="14 15">
    <name type="scientific">Actinopolymorpha rutila</name>
    <dbReference type="NCBI Taxonomy" id="446787"/>
    <lineage>
        <taxon>Bacteria</taxon>
        <taxon>Bacillati</taxon>
        <taxon>Actinomycetota</taxon>
        <taxon>Actinomycetes</taxon>
        <taxon>Propionibacteriales</taxon>
        <taxon>Actinopolymorphaceae</taxon>
        <taxon>Actinopolymorpha</taxon>
    </lineage>
</organism>
<dbReference type="InterPro" id="IPR015500">
    <property type="entry name" value="Peptidase_S8_subtilisin-rel"/>
</dbReference>
<reference evidence="14 15" key="1">
    <citation type="submission" date="2020-07" db="EMBL/GenBank/DDBJ databases">
        <title>Sequencing the genomes of 1000 actinobacteria strains.</title>
        <authorList>
            <person name="Klenk H.-P."/>
        </authorList>
    </citation>
    <scope>NUCLEOTIDE SEQUENCE [LARGE SCALE GENOMIC DNA]</scope>
    <source>
        <strain evidence="14 15">DSM 18448</strain>
    </source>
</reference>
<keyword evidence="6 9" id="KW-0378">Hydrolase</keyword>
<keyword evidence="3" id="KW-0964">Secreted</keyword>
<dbReference type="InterPro" id="IPR050131">
    <property type="entry name" value="Peptidase_S8_subtilisin-like"/>
</dbReference>
<dbReference type="RefSeq" id="WP_179789634.1">
    <property type="nucleotide sequence ID" value="NZ_BAAARR010000005.1"/>
</dbReference>
<evidence type="ECO:0000256" key="5">
    <source>
        <dbReference type="ARBA" id="ARBA00022729"/>
    </source>
</evidence>
<sequence length="1346" mass="140910">MAGRALGRQVVPRVLPRIIAASAVVALAVAGSPGHPTTVATAATTKTTATATVATATSASTPLEASSGPTTLTLITGDRVQLRSVGGGRTSATVDPAPRPNGVVPQFEVSTRDGRTSVIPTDMGPLLRADVLDPALFDVTALAKQGYDDTASKTLPLILTYPKDAPRTYRTKTIPGGRDRRVLDSVNGVATEVPKDEVGKLGNAVFELAEAAQETGRRTSSLTAAQAGPLAGVRKIWLDARVRVALDRSTKQIDAPAAWDAGYTGAGVKVAVLDTGIDTTHPDLAGRVGAAHNFTDTADAGDRFGHGTHVASIVGGSGAASDGARKGVAYGANLLNGKVLGDDGSGAMSWIIAGMEWAAGDEHADIVNMSLGSDPTVYGSNLVTAAVDRLSSDDGTLFVVAAGNDGCDACVLAPGDAPSALTVGAVDRGDQLADFSSRGPGPVNLALKPDITAPGVGIWAARAEDAQLGGSGPYLQLSGTSMATPHVAGAAALLSQARPDMTGPELKAALMSTAVPTAGLREYQQGAGRVDVGRVLESPVLAEQGSLDFGVVALKAGGGTAPVDHDLSYRNVSDQPVTLNLHAQLRDQTGTQVDYTSVEPSQLTVQPGAVGTAKVVVDPGTAKPGNYTGTVVADVPGAQSLHTPIGFVGQLQLFDLRLKGIARDGRPALPWVGSLNASPIVNVDTGETMTKRCKVDDPTTEVCMQVPVGTYSVLAFIHTRPAGVPSNGYGDGLDTSLVGDPELKVTGDTTLTLDARKAVEVTVDTPANPEARANLGGAVELRWYRTAPDGTVADDAVLNAPGSQHEERFFVQPMDDASVGTFEATSRWRLEAPDVTLSVPGAKNVKLNPQYYPMNWFSDFSSQFPVLDGAANLRVVDAGQGRPDDLAGLDLKGALALVRRSDDLPVAEQSNAAAAGGARMVAVYNDSPGANGNPGGYADLALKVPTVRLTGAEGGALLDLLGRLGKGKLTVRATGNMASPYVYDLVYAERHGIPAQPHYSAVPKDLVRIDEDIHSLSTDQITYSEGAFAFRPQDDMAITFQRPLYDAPRSRVVYHASDPTTRWSYVMSTPERPSGYHEPHPEVAQLQLDAPLTTYAPRERTTQSWLGAPVATGLNPSLPVVRNGDRLVLGKPFPMLSQGVGMVDGANHSSVVASTEGDDGFATMFRLSRGDETLWETEHVPGGLFGYVPLPTGSEDTYRMSFDVANRASWAQLSTRSRSEWTFRSAATDAAEPLPLLTLGYDVGVDLRNELTPPAHGSNQVKVTAGHQAGVDIPVSRLTFEVSYDDGGRWRHLRAVRHGDGRYTVDLPPNAPAKARYVSFRVHAQDADGNQLTQEVIRAVALPHGR</sequence>
<dbReference type="InterPro" id="IPR036852">
    <property type="entry name" value="Peptidase_S8/S53_dom_sf"/>
</dbReference>
<dbReference type="Proteomes" id="UP000579605">
    <property type="component" value="Unassembled WGS sequence"/>
</dbReference>
<keyword evidence="5 11" id="KW-0732">Signal</keyword>
<comment type="caution">
    <text evidence="14">The sequence shown here is derived from an EMBL/GenBank/DDBJ whole genome shotgun (WGS) entry which is preliminary data.</text>
</comment>
<name>A0A852ZU33_9ACTN</name>
<feature type="active site" description="Charge relay system" evidence="8 9">
    <location>
        <position position="306"/>
    </location>
</feature>
<keyword evidence="2" id="KW-0134">Cell wall</keyword>
<dbReference type="PRINTS" id="PR00723">
    <property type="entry name" value="SUBTILISIN"/>
</dbReference>
<feature type="active site" description="Charge relay system" evidence="8 9">
    <location>
        <position position="274"/>
    </location>
</feature>